<dbReference type="InterPro" id="IPR012999">
    <property type="entry name" value="Pyr_OxRdtase_I_AS"/>
</dbReference>
<evidence type="ECO:0000259" key="12">
    <source>
        <dbReference type="Pfam" id="PF07992"/>
    </source>
</evidence>
<proteinExistence type="inferred from homology"/>
<dbReference type="InterPro" id="IPR023753">
    <property type="entry name" value="FAD/NAD-binding_dom"/>
</dbReference>
<evidence type="ECO:0000256" key="2">
    <source>
        <dbReference type="ARBA" id="ARBA00022630"/>
    </source>
</evidence>
<dbReference type="GO" id="GO:0050660">
    <property type="term" value="F:flavin adenine dinucleotide binding"/>
    <property type="evidence" value="ECO:0007669"/>
    <property type="project" value="TreeGrafter"/>
</dbReference>
<dbReference type="InterPro" id="IPR016156">
    <property type="entry name" value="FAD/NAD-linked_Rdtase_dimer_sf"/>
</dbReference>
<evidence type="ECO:0000313" key="13">
    <source>
        <dbReference type="EMBL" id="SES05444.1"/>
    </source>
</evidence>
<dbReference type="InterPro" id="IPR001100">
    <property type="entry name" value="Pyr_nuc-diS_OxRdtase"/>
</dbReference>
<evidence type="ECO:0000256" key="6">
    <source>
        <dbReference type="ARBA" id="ARBA00023157"/>
    </source>
</evidence>
<dbReference type="SUPFAM" id="SSF51905">
    <property type="entry name" value="FAD/NAD(P)-binding domain"/>
    <property type="match status" value="1"/>
</dbReference>
<organism evidence="13 14">
    <name type="scientific">Salisediminibacterium halotolerans</name>
    <dbReference type="NCBI Taxonomy" id="517425"/>
    <lineage>
        <taxon>Bacteria</taxon>
        <taxon>Bacillati</taxon>
        <taxon>Bacillota</taxon>
        <taxon>Bacilli</taxon>
        <taxon>Bacillales</taxon>
        <taxon>Bacillaceae</taxon>
        <taxon>Salisediminibacterium</taxon>
    </lineage>
</organism>
<dbReference type="PANTHER" id="PTHR43014">
    <property type="entry name" value="MERCURIC REDUCTASE"/>
    <property type="match status" value="1"/>
</dbReference>
<sequence length="475" mass="51207">MRSYDLIVIGGGAGGLTAAAGAASLGVDVALVEQDKRLGGDCLHYGCVPSKALISAANDIYKAGNLAGEGFTRSGSVNMQAVNSRVHEAIASIQAHDSHERFENLGVDIYTGAASFLSETDIAVEGRGPIRGKRIILATGSRPAVPPIPGLTESGFLTNKTIFQLKSLPKRFTVIGGGPIGVEMAQAFARLGSDVTIIEQAPRLFYQEDRDISREAERMLAEEISVRVNSAATKISVENGEKRLELKHSDGSKETIRADEILLAAGRKANSDTLSLENAGVAVDPRGFIPVNRRLQTSVPSIYAVGDVNGAMPFTHVAGAEGQIAVQNAVFGLKRKIDYTNMPWAIYTDPEVFHLGETEEALKQRGADFRIYKTALKDVDRFVAEHRTDGFVKLMTDPKGKLLGAHAVGKGAGDFMQETVLAKQQKMTIGTLAQIIHPYPNHAAAVQTAANLYWREKLFAGPLPKLVKRYLELFR</sequence>
<dbReference type="FunFam" id="3.30.390.30:FF:000001">
    <property type="entry name" value="Dihydrolipoyl dehydrogenase"/>
    <property type="match status" value="1"/>
</dbReference>
<keyword evidence="6" id="KW-1015">Disulfide bond</keyword>
<dbReference type="AlphaFoldDB" id="A0A1H9U8G7"/>
<dbReference type="EMBL" id="FOGV01000013">
    <property type="protein sequence ID" value="SES05444.1"/>
    <property type="molecule type" value="Genomic_DNA"/>
</dbReference>
<dbReference type="STRING" id="1464123.SAMN05444126_11316"/>
<feature type="disulfide bond" description="Redox-active" evidence="9">
    <location>
        <begin position="42"/>
        <end position="47"/>
    </location>
</feature>
<reference evidence="14" key="1">
    <citation type="submission" date="2016-10" db="EMBL/GenBank/DDBJ databases">
        <authorList>
            <person name="de Groot N.N."/>
        </authorList>
    </citation>
    <scope>NUCLEOTIDE SEQUENCE [LARGE SCALE GENOMIC DNA]</scope>
    <source>
        <strain evidence="14">10nlg</strain>
    </source>
</reference>
<accession>A0A1H9U8G7</accession>
<comment type="caution">
    <text evidence="13">The sequence shown here is derived from an EMBL/GenBank/DDBJ whole genome shotgun (WGS) entry which is preliminary data.</text>
</comment>
<dbReference type="Gene3D" id="3.30.390.30">
    <property type="match status" value="1"/>
</dbReference>
<comment type="similarity">
    <text evidence="1 10">Belongs to the class-I pyridine nucleotide-disulfide oxidoreductase family.</text>
</comment>
<gene>
    <name evidence="13" type="ORF">SAMN05444126_11316</name>
</gene>
<dbReference type="PIRSF" id="PIRSF000350">
    <property type="entry name" value="Mercury_reductase_MerA"/>
    <property type="match status" value="1"/>
</dbReference>
<dbReference type="OrthoDB" id="9800167at2"/>
<dbReference type="Pfam" id="PF07992">
    <property type="entry name" value="Pyr_redox_2"/>
    <property type="match status" value="1"/>
</dbReference>
<feature type="domain" description="FAD/NAD(P)-binding" evidence="12">
    <location>
        <begin position="4"/>
        <end position="322"/>
    </location>
</feature>
<keyword evidence="3 8" id="KW-0274">FAD</keyword>
<evidence type="ECO:0000256" key="7">
    <source>
        <dbReference type="ARBA" id="ARBA00023284"/>
    </source>
</evidence>
<name>A0A1H9U8G7_9BACI</name>
<evidence type="ECO:0000256" key="1">
    <source>
        <dbReference type="ARBA" id="ARBA00007532"/>
    </source>
</evidence>
<dbReference type="GO" id="GO:0003955">
    <property type="term" value="F:NAD(P)H dehydrogenase (quinone) activity"/>
    <property type="evidence" value="ECO:0007669"/>
    <property type="project" value="TreeGrafter"/>
</dbReference>
<evidence type="ECO:0000256" key="10">
    <source>
        <dbReference type="RuleBase" id="RU003691"/>
    </source>
</evidence>
<dbReference type="PANTHER" id="PTHR43014:SF2">
    <property type="entry name" value="MERCURIC REDUCTASE"/>
    <property type="match status" value="1"/>
</dbReference>
<keyword evidence="8" id="KW-0547">Nucleotide-binding</keyword>
<protein>
    <submittedName>
        <fullName evidence="13">Pyruvate/2-oxoglutarate dehydrogenase complex, dihydrolipoamide dehydrogenase (E3) component</fullName>
    </submittedName>
</protein>
<evidence type="ECO:0000256" key="4">
    <source>
        <dbReference type="ARBA" id="ARBA00022857"/>
    </source>
</evidence>
<dbReference type="SUPFAM" id="SSF55424">
    <property type="entry name" value="FAD/NAD-linked reductases, dimerisation (C-terminal) domain"/>
    <property type="match status" value="1"/>
</dbReference>
<keyword evidence="5 10" id="KW-0560">Oxidoreductase</keyword>
<evidence type="ECO:0000256" key="8">
    <source>
        <dbReference type="PIRSR" id="PIRSR000350-3"/>
    </source>
</evidence>
<evidence type="ECO:0000256" key="5">
    <source>
        <dbReference type="ARBA" id="ARBA00023002"/>
    </source>
</evidence>
<evidence type="ECO:0000256" key="3">
    <source>
        <dbReference type="ARBA" id="ARBA00022827"/>
    </source>
</evidence>
<feature type="domain" description="Pyridine nucleotide-disulphide oxidoreductase dimerisation" evidence="11">
    <location>
        <begin position="342"/>
        <end position="450"/>
    </location>
</feature>
<feature type="binding site" evidence="8">
    <location>
        <begin position="139"/>
        <end position="141"/>
    </location>
    <ligand>
        <name>FAD</name>
        <dbReference type="ChEBI" id="CHEBI:57692"/>
    </ligand>
</feature>
<dbReference type="Gene3D" id="3.50.50.60">
    <property type="entry name" value="FAD/NAD(P)-binding domain"/>
    <property type="match status" value="2"/>
</dbReference>
<keyword evidence="13" id="KW-0670">Pyruvate</keyword>
<dbReference type="RefSeq" id="WP_093072978.1">
    <property type="nucleotide sequence ID" value="NZ_FOGV01000013.1"/>
</dbReference>
<keyword evidence="2 10" id="KW-0285">Flavoprotein</keyword>
<keyword evidence="4" id="KW-0521">NADP</keyword>
<comment type="cofactor">
    <cofactor evidence="8">
        <name>FAD</name>
        <dbReference type="ChEBI" id="CHEBI:57692"/>
    </cofactor>
    <text evidence="8">Binds 1 FAD per subunit.</text>
</comment>
<dbReference type="Pfam" id="PF02852">
    <property type="entry name" value="Pyr_redox_dim"/>
    <property type="match status" value="1"/>
</dbReference>
<dbReference type="InterPro" id="IPR004099">
    <property type="entry name" value="Pyr_nucl-diS_OxRdtase_dimer"/>
</dbReference>
<feature type="binding site" evidence="8">
    <location>
        <position position="51"/>
    </location>
    <ligand>
        <name>FAD</name>
        <dbReference type="ChEBI" id="CHEBI:57692"/>
    </ligand>
</feature>
<evidence type="ECO:0000313" key="14">
    <source>
        <dbReference type="Proteomes" id="UP000199318"/>
    </source>
</evidence>
<keyword evidence="8" id="KW-0520">NAD</keyword>
<dbReference type="PROSITE" id="PS00076">
    <property type="entry name" value="PYRIDINE_REDOX_1"/>
    <property type="match status" value="1"/>
</dbReference>
<evidence type="ECO:0000256" key="9">
    <source>
        <dbReference type="PIRSR" id="PIRSR000350-4"/>
    </source>
</evidence>
<dbReference type="GO" id="GO:0016668">
    <property type="term" value="F:oxidoreductase activity, acting on a sulfur group of donors, NAD(P) as acceptor"/>
    <property type="evidence" value="ECO:0007669"/>
    <property type="project" value="InterPro"/>
</dbReference>
<evidence type="ECO:0000259" key="11">
    <source>
        <dbReference type="Pfam" id="PF02852"/>
    </source>
</evidence>
<feature type="binding site" evidence="8">
    <location>
        <position position="199"/>
    </location>
    <ligand>
        <name>NAD(+)</name>
        <dbReference type="ChEBI" id="CHEBI:57540"/>
    </ligand>
</feature>
<feature type="binding site" evidence="8">
    <location>
        <position position="307"/>
    </location>
    <ligand>
        <name>FAD</name>
        <dbReference type="ChEBI" id="CHEBI:57692"/>
    </ligand>
</feature>
<dbReference type="InterPro" id="IPR036188">
    <property type="entry name" value="FAD/NAD-bd_sf"/>
</dbReference>
<keyword evidence="14" id="KW-1185">Reference proteome</keyword>
<dbReference type="PRINTS" id="PR00411">
    <property type="entry name" value="PNDRDTASEI"/>
</dbReference>
<feature type="binding site" evidence="8">
    <location>
        <begin position="176"/>
        <end position="183"/>
    </location>
    <ligand>
        <name>NAD(+)</name>
        <dbReference type="ChEBI" id="CHEBI:57540"/>
    </ligand>
</feature>
<feature type="binding site" evidence="8">
    <location>
        <position position="266"/>
    </location>
    <ligand>
        <name>NAD(+)</name>
        <dbReference type="ChEBI" id="CHEBI:57540"/>
    </ligand>
</feature>
<dbReference type="PRINTS" id="PR00368">
    <property type="entry name" value="FADPNR"/>
</dbReference>
<dbReference type="Proteomes" id="UP000199318">
    <property type="component" value="Unassembled WGS sequence"/>
</dbReference>
<keyword evidence="7 10" id="KW-0676">Redox-active center</keyword>